<feature type="region of interest" description="Disordered" evidence="1">
    <location>
        <begin position="1"/>
        <end position="32"/>
    </location>
</feature>
<dbReference type="SUPFAM" id="SSF53098">
    <property type="entry name" value="Ribonuclease H-like"/>
    <property type="match status" value="1"/>
</dbReference>
<dbReference type="EMBL" id="CAJVQB010029311">
    <property type="protein sequence ID" value="CAG8813896.1"/>
    <property type="molecule type" value="Genomic_DNA"/>
</dbReference>
<gene>
    <name evidence="2" type="ORF">GMARGA_LOCUS25906</name>
</gene>
<dbReference type="InterPro" id="IPR012337">
    <property type="entry name" value="RNaseH-like_sf"/>
</dbReference>
<accession>A0ABN7W3A3</accession>
<feature type="compositionally biased region" description="Low complexity" evidence="1">
    <location>
        <begin position="16"/>
        <end position="26"/>
    </location>
</feature>
<dbReference type="Proteomes" id="UP000789901">
    <property type="component" value="Unassembled WGS sequence"/>
</dbReference>
<name>A0ABN7W3A3_GIGMA</name>
<keyword evidence="3" id="KW-1185">Reference proteome</keyword>
<organism evidence="2 3">
    <name type="scientific">Gigaspora margarita</name>
    <dbReference type="NCBI Taxonomy" id="4874"/>
    <lineage>
        <taxon>Eukaryota</taxon>
        <taxon>Fungi</taxon>
        <taxon>Fungi incertae sedis</taxon>
        <taxon>Mucoromycota</taxon>
        <taxon>Glomeromycotina</taxon>
        <taxon>Glomeromycetes</taxon>
        <taxon>Diversisporales</taxon>
        <taxon>Gigasporaceae</taxon>
        <taxon>Gigaspora</taxon>
    </lineage>
</organism>
<proteinExistence type="predicted"/>
<sequence>MSSYNNVNDEEPSSKQTTQQTTQQTTAGRPFHPVWKHFNQIEKQKGEHYSASCKYCPQKWSHGDLAIFKMHLAHNCPKAPIKTQLFYFKQLVEDDENQKSKKRKLDLKNKEDILKYVKNQELSLKRQEQLENDLRPGFKIPSPKILVERIFNKQVIQIEAKIEKKLQSKKYITLEHLYALRNYSDAYYIAKFLTKEIKTIITQIGSEKICAIVSDSIANVVAARRLITQQFPHIITNAALEAEIQINNIVSGGIKRYVVTHWSSYFDTINSILHLKVAFIRVKSIIQLESQDSTLADCFIHLIKLATTIYQMPQDQHVTFRRHCITSINRRLSEFNNDTYRLAYLLHLKFRGQGFKPGQYKQVANYASTLWKAINSKESSGRQFLEQLATYKLNKPPFNELFESDSFEKVEALAKIHQYYTTHAKEEISYIDHELTLEDVLAVANETEDFELNYEIFRENDQNDNIESNFENVVEEEPNYDYDIDNLVNEFFS</sequence>
<evidence type="ECO:0000313" key="2">
    <source>
        <dbReference type="EMBL" id="CAG8813896.1"/>
    </source>
</evidence>
<protein>
    <submittedName>
        <fullName evidence="2">31640_t:CDS:1</fullName>
    </submittedName>
</protein>
<evidence type="ECO:0000256" key="1">
    <source>
        <dbReference type="SAM" id="MobiDB-lite"/>
    </source>
</evidence>
<reference evidence="2 3" key="1">
    <citation type="submission" date="2021-06" db="EMBL/GenBank/DDBJ databases">
        <authorList>
            <person name="Kallberg Y."/>
            <person name="Tangrot J."/>
            <person name="Rosling A."/>
        </authorList>
    </citation>
    <scope>NUCLEOTIDE SEQUENCE [LARGE SCALE GENOMIC DNA]</scope>
    <source>
        <strain evidence="2 3">120-4 pot B 10/14</strain>
    </source>
</reference>
<comment type="caution">
    <text evidence="2">The sequence shown here is derived from an EMBL/GenBank/DDBJ whole genome shotgun (WGS) entry which is preliminary data.</text>
</comment>
<evidence type="ECO:0000313" key="3">
    <source>
        <dbReference type="Proteomes" id="UP000789901"/>
    </source>
</evidence>